<gene>
    <name evidence="11" type="ORF">I7X39_04650</name>
</gene>
<keyword evidence="5" id="KW-0812">Transmembrane</keyword>
<protein>
    <recommendedName>
        <fullName evidence="10">Type II secretion system protein GspC N-terminal domain-containing protein</fullName>
    </recommendedName>
</protein>
<feature type="region of interest" description="Disordered" evidence="9">
    <location>
        <begin position="87"/>
        <end position="139"/>
    </location>
</feature>
<feature type="domain" description="Type II secretion system protein GspC N-terminal" evidence="10">
    <location>
        <begin position="15"/>
        <end position="86"/>
    </location>
</feature>
<evidence type="ECO:0000313" key="11">
    <source>
        <dbReference type="EMBL" id="MBH9576192.1"/>
    </source>
</evidence>
<dbReference type="EMBL" id="JAEDAK010000002">
    <property type="protein sequence ID" value="MBH9576192.1"/>
    <property type="molecule type" value="Genomic_DNA"/>
</dbReference>
<evidence type="ECO:0000256" key="8">
    <source>
        <dbReference type="ARBA" id="ARBA00023136"/>
    </source>
</evidence>
<keyword evidence="2" id="KW-0813">Transport</keyword>
<keyword evidence="6" id="KW-0653">Protein transport</keyword>
<keyword evidence="3" id="KW-1003">Cell membrane</keyword>
<proteinExistence type="predicted"/>
<evidence type="ECO:0000256" key="6">
    <source>
        <dbReference type="ARBA" id="ARBA00022927"/>
    </source>
</evidence>
<keyword evidence="12" id="KW-1185">Reference proteome</keyword>
<keyword evidence="4" id="KW-0997">Cell inner membrane</keyword>
<dbReference type="RefSeq" id="WP_198109796.1">
    <property type="nucleotide sequence ID" value="NZ_JAEDAK010000002.1"/>
</dbReference>
<evidence type="ECO:0000256" key="7">
    <source>
        <dbReference type="ARBA" id="ARBA00022989"/>
    </source>
</evidence>
<comment type="subcellular location">
    <subcellularLocation>
        <location evidence="1">Cell inner membrane</location>
    </subcellularLocation>
</comment>
<dbReference type="GO" id="GO:0005886">
    <property type="term" value="C:plasma membrane"/>
    <property type="evidence" value="ECO:0007669"/>
    <property type="project" value="UniProtKB-SubCell"/>
</dbReference>
<keyword evidence="8" id="KW-0472">Membrane</keyword>
<evidence type="ECO:0000256" key="2">
    <source>
        <dbReference type="ARBA" id="ARBA00022448"/>
    </source>
</evidence>
<evidence type="ECO:0000256" key="4">
    <source>
        <dbReference type="ARBA" id="ARBA00022519"/>
    </source>
</evidence>
<evidence type="ECO:0000259" key="10">
    <source>
        <dbReference type="Pfam" id="PF11356"/>
    </source>
</evidence>
<dbReference type="Pfam" id="PF11356">
    <property type="entry name" value="T2SSC"/>
    <property type="match status" value="1"/>
</dbReference>
<evidence type="ECO:0000256" key="5">
    <source>
        <dbReference type="ARBA" id="ARBA00022692"/>
    </source>
</evidence>
<keyword evidence="7" id="KW-1133">Transmembrane helix</keyword>
<sequence>MAAPVAPPAAGLSTELRAAPSGVLRFELEALRRAASGRPLALIRQGGAPARVLGVGESLGLGVRLAQIEPRAVWIERGGQRERLELPREAAGLPALPPPSPPRLDEALGPIARPADAPLPSSTGLERAIRRAQGAATRS</sequence>
<organism evidence="11 12">
    <name type="scientific">Inhella proteolytica</name>
    <dbReference type="NCBI Taxonomy" id="2795029"/>
    <lineage>
        <taxon>Bacteria</taxon>
        <taxon>Pseudomonadati</taxon>
        <taxon>Pseudomonadota</taxon>
        <taxon>Betaproteobacteria</taxon>
        <taxon>Burkholderiales</taxon>
        <taxon>Sphaerotilaceae</taxon>
        <taxon>Inhella</taxon>
    </lineage>
</organism>
<dbReference type="Proteomes" id="UP000613266">
    <property type="component" value="Unassembled WGS sequence"/>
</dbReference>
<evidence type="ECO:0000256" key="1">
    <source>
        <dbReference type="ARBA" id="ARBA00004533"/>
    </source>
</evidence>
<evidence type="ECO:0000256" key="9">
    <source>
        <dbReference type="SAM" id="MobiDB-lite"/>
    </source>
</evidence>
<dbReference type="GO" id="GO:0015031">
    <property type="term" value="P:protein transport"/>
    <property type="evidence" value="ECO:0007669"/>
    <property type="project" value="UniProtKB-KW"/>
</dbReference>
<dbReference type="Gene3D" id="2.30.30.830">
    <property type="match status" value="1"/>
</dbReference>
<name>A0A931J3F0_9BURK</name>
<accession>A0A931J3F0</accession>
<dbReference type="InterPro" id="IPR024961">
    <property type="entry name" value="T2SS_GspC_N"/>
</dbReference>
<evidence type="ECO:0000313" key="12">
    <source>
        <dbReference type="Proteomes" id="UP000613266"/>
    </source>
</evidence>
<evidence type="ECO:0000256" key="3">
    <source>
        <dbReference type="ARBA" id="ARBA00022475"/>
    </source>
</evidence>
<reference evidence="11" key="1">
    <citation type="submission" date="2020-12" db="EMBL/GenBank/DDBJ databases">
        <title>The genome sequence of Inhella sp. 1Y17.</title>
        <authorList>
            <person name="Liu Y."/>
        </authorList>
    </citation>
    <scope>NUCLEOTIDE SEQUENCE</scope>
    <source>
        <strain evidence="11">1Y17</strain>
    </source>
</reference>
<dbReference type="AlphaFoldDB" id="A0A931J3F0"/>
<comment type="caution">
    <text evidence="11">The sequence shown here is derived from an EMBL/GenBank/DDBJ whole genome shotgun (WGS) entry which is preliminary data.</text>
</comment>